<reference evidence="4" key="1">
    <citation type="journal article" date="2014" name="Front. Microbiol.">
        <title>High frequency of phylogenetically diverse reductive dehalogenase-homologous genes in deep subseafloor sedimentary metagenomes.</title>
        <authorList>
            <person name="Kawai M."/>
            <person name="Futagami T."/>
            <person name="Toyoda A."/>
            <person name="Takaki Y."/>
            <person name="Nishi S."/>
            <person name="Hori S."/>
            <person name="Arai W."/>
            <person name="Tsubouchi T."/>
            <person name="Morono Y."/>
            <person name="Uchiyama I."/>
            <person name="Ito T."/>
            <person name="Fujiyama A."/>
            <person name="Inagaki F."/>
            <person name="Takami H."/>
        </authorList>
    </citation>
    <scope>NUCLEOTIDE SEQUENCE</scope>
    <source>
        <strain evidence="4">Expedition CK06-06</strain>
    </source>
</reference>
<feature type="transmembrane region" description="Helical" evidence="2">
    <location>
        <begin position="83"/>
        <end position="100"/>
    </location>
</feature>
<dbReference type="SMART" id="SM00397">
    <property type="entry name" value="t_SNARE"/>
    <property type="match status" value="1"/>
</dbReference>
<keyword evidence="2" id="KW-1133">Transmembrane helix</keyword>
<gene>
    <name evidence="4" type="ORF">S01H1_13634</name>
</gene>
<dbReference type="GO" id="GO:0031201">
    <property type="term" value="C:SNARE complex"/>
    <property type="evidence" value="ECO:0007669"/>
    <property type="project" value="TreeGrafter"/>
</dbReference>
<dbReference type="GO" id="GO:0012505">
    <property type="term" value="C:endomembrane system"/>
    <property type="evidence" value="ECO:0007669"/>
    <property type="project" value="TreeGrafter"/>
</dbReference>
<proteinExistence type="predicted"/>
<dbReference type="GO" id="GO:0006886">
    <property type="term" value="P:intracellular protein transport"/>
    <property type="evidence" value="ECO:0007669"/>
    <property type="project" value="TreeGrafter"/>
</dbReference>
<keyword evidence="2" id="KW-0812">Transmembrane</keyword>
<dbReference type="GO" id="GO:0048278">
    <property type="term" value="P:vesicle docking"/>
    <property type="evidence" value="ECO:0007669"/>
    <property type="project" value="TreeGrafter"/>
</dbReference>
<evidence type="ECO:0000256" key="1">
    <source>
        <dbReference type="SAM" id="Coils"/>
    </source>
</evidence>
<dbReference type="InterPro" id="IPR045242">
    <property type="entry name" value="Syntaxin"/>
</dbReference>
<dbReference type="Gene3D" id="1.20.5.110">
    <property type="match status" value="1"/>
</dbReference>
<keyword evidence="1" id="KW-0175">Coiled coil</keyword>
<dbReference type="SUPFAM" id="SSF58038">
    <property type="entry name" value="SNARE fusion complex"/>
    <property type="match status" value="1"/>
</dbReference>
<name>X0S8T6_9ZZZZ</name>
<evidence type="ECO:0000259" key="3">
    <source>
        <dbReference type="PROSITE" id="PS50192"/>
    </source>
</evidence>
<dbReference type="PANTHER" id="PTHR19957">
    <property type="entry name" value="SYNTAXIN"/>
    <property type="match status" value="1"/>
</dbReference>
<organism evidence="4">
    <name type="scientific">marine sediment metagenome</name>
    <dbReference type="NCBI Taxonomy" id="412755"/>
    <lineage>
        <taxon>unclassified sequences</taxon>
        <taxon>metagenomes</taxon>
        <taxon>ecological metagenomes</taxon>
    </lineage>
</organism>
<dbReference type="EMBL" id="BARS01007041">
    <property type="protein sequence ID" value="GAF77429.1"/>
    <property type="molecule type" value="Genomic_DNA"/>
</dbReference>
<dbReference type="AlphaFoldDB" id="X0S8T6"/>
<dbReference type="GO" id="GO:0005484">
    <property type="term" value="F:SNAP receptor activity"/>
    <property type="evidence" value="ECO:0007669"/>
    <property type="project" value="TreeGrafter"/>
</dbReference>
<keyword evidence="2" id="KW-0472">Membrane</keyword>
<dbReference type="PANTHER" id="PTHR19957:SF38">
    <property type="entry name" value="LD27581P"/>
    <property type="match status" value="1"/>
</dbReference>
<evidence type="ECO:0000313" key="4">
    <source>
        <dbReference type="EMBL" id="GAF77429.1"/>
    </source>
</evidence>
<feature type="coiled-coil region" evidence="1">
    <location>
        <begin position="14"/>
        <end position="41"/>
    </location>
</feature>
<evidence type="ECO:0000256" key="2">
    <source>
        <dbReference type="SAM" id="Phobius"/>
    </source>
</evidence>
<dbReference type="GO" id="GO:0000149">
    <property type="term" value="F:SNARE binding"/>
    <property type="evidence" value="ECO:0007669"/>
    <property type="project" value="TreeGrafter"/>
</dbReference>
<sequence length="129" mass="14198">MYKTEIEDIDYKIVEERNTEIKKLSKDMEDLSEIMTDLSAMVYDQGETIESSVKNIENSEIATLEAVESLIKTEYYVDKSRKIYRNMVIVTSGIGLGALGFLGGPIIGAITVLSGGMIGSGIAFVTNKF</sequence>
<dbReference type="GO" id="GO:0006906">
    <property type="term" value="P:vesicle fusion"/>
    <property type="evidence" value="ECO:0007669"/>
    <property type="project" value="TreeGrafter"/>
</dbReference>
<feature type="domain" description="T-SNARE coiled-coil homology" evidence="3">
    <location>
        <begin position="11"/>
        <end position="73"/>
    </location>
</feature>
<comment type="caution">
    <text evidence="4">The sequence shown here is derived from an EMBL/GenBank/DDBJ whole genome shotgun (WGS) entry which is preliminary data.</text>
</comment>
<dbReference type="PROSITE" id="PS50192">
    <property type="entry name" value="T_SNARE"/>
    <property type="match status" value="1"/>
</dbReference>
<dbReference type="InterPro" id="IPR000727">
    <property type="entry name" value="T_SNARE_dom"/>
</dbReference>
<accession>X0S8T6</accession>
<protein>
    <recommendedName>
        <fullName evidence="3">t-SNARE coiled-coil homology domain-containing protein</fullName>
    </recommendedName>
</protein>